<dbReference type="Proteomes" id="UP001141253">
    <property type="component" value="Chromosome 1"/>
</dbReference>
<dbReference type="PANTHER" id="PTHR46323">
    <property type="entry name" value="BETA-GALACTOSIDASE"/>
    <property type="match status" value="1"/>
</dbReference>
<evidence type="ECO:0000259" key="6">
    <source>
        <dbReference type="Pfam" id="PF02837"/>
    </source>
</evidence>
<evidence type="ECO:0000256" key="1">
    <source>
        <dbReference type="ARBA" id="ARBA00001412"/>
    </source>
</evidence>
<evidence type="ECO:0000313" key="8">
    <source>
        <dbReference type="Proteomes" id="UP001141253"/>
    </source>
</evidence>
<evidence type="ECO:0000256" key="2">
    <source>
        <dbReference type="ARBA" id="ARBA00007401"/>
    </source>
</evidence>
<feature type="domain" description="Glycosyl hydrolases family 2 sugar binding" evidence="6">
    <location>
        <begin position="228"/>
        <end position="400"/>
    </location>
</feature>
<keyword evidence="8" id="KW-1185">Reference proteome</keyword>
<proteinExistence type="inferred from homology"/>
<dbReference type="PANTHER" id="PTHR46323:SF2">
    <property type="entry name" value="BETA-GALACTOSIDASE"/>
    <property type="match status" value="1"/>
</dbReference>
<name>A0ABQ9C4I5_9ROSI</name>
<dbReference type="EC" id="3.2.1.23" evidence="3"/>
<dbReference type="InterPro" id="IPR008979">
    <property type="entry name" value="Galactose-bd-like_sf"/>
</dbReference>
<dbReference type="InterPro" id="IPR050347">
    <property type="entry name" value="Bact_Beta-galactosidase"/>
</dbReference>
<comment type="caution">
    <text evidence="7">The sequence shown here is derived from an EMBL/GenBank/DDBJ whole genome shotgun (WGS) entry which is preliminary data.</text>
</comment>
<dbReference type="SUPFAM" id="SSF56112">
    <property type="entry name" value="Protein kinase-like (PK-like)"/>
    <property type="match status" value="1"/>
</dbReference>
<dbReference type="Pfam" id="PF02837">
    <property type="entry name" value="Glyco_hydro_2_N"/>
    <property type="match status" value="1"/>
</dbReference>
<evidence type="ECO:0000256" key="3">
    <source>
        <dbReference type="ARBA" id="ARBA00012756"/>
    </source>
</evidence>
<dbReference type="Gene3D" id="2.60.120.260">
    <property type="entry name" value="Galactose-binding domain-like"/>
    <property type="match status" value="1"/>
</dbReference>
<evidence type="ECO:0000256" key="5">
    <source>
        <dbReference type="ARBA" id="ARBA00023295"/>
    </source>
</evidence>
<comment type="similarity">
    <text evidence="2">Belongs to the glycosyl hydrolase 2 family.</text>
</comment>
<protein>
    <recommendedName>
        <fullName evidence="3">beta-galactosidase</fullName>
        <ecNumber evidence="3">3.2.1.23</ecNumber>
    </recommendedName>
</protein>
<organism evidence="7 8">
    <name type="scientific">Salix suchowensis</name>
    <dbReference type="NCBI Taxonomy" id="1278906"/>
    <lineage>
        <taxon>Eukaryota</taxon>
        <taxon>Viridiplantae</taxon>
        <taxon>Streptophyta</taxon>
        <taxon>Embryophyta</taxon>
        <taxon>Tracheophyta</taxon>
        <taxon>Spermatophyta</taxon>
        <taxon>Magnoliopsida</taxon>
        <taxon>eudicotyledons</taxon>
        <taxon>Gunneridae</taxon>
        <taxon>Pentapetalae</taxon>
        <taxon>rosids</taxon>
        <taxon>fabids</taxon>
        <taxon>Malpighiales</taxon>
        <taxon>Salicaceae</taxon>
        <taxon>Saliceae</taxon>
        <taxon>Salix</taxon>
    </lineage>
</organism>
<accession>A0ABQ9C4I5</accession>
<keyword evidence="4" id="KW-0378">Hydrolase</keyword>
<sequence>MSPYFTDHFAPSVCGFSSSTGQQIQSHHVGLKLLGGWESSRTSFTASIFSWALFSEIQDWEVLYGSHGFSYKELLGDFRLARCSKHEQDFQTTHVAGTSGYIALELPRSDNPIPRTDIYAFRSMLACSSYCRLQCSLYCLRMTSLVAQVVSPVETGHKVWQDQSFIKWRKRDPHVTLHCHESVEGSLRYWYQRNKVDHLVSDSAVWNDDAVQGALDCAAFWVKDLPFIQSLSGLWKFFLAPDPTSVPNKFYGTAFEDSEWETLPVPSNWETHGYDRPIYTNVIYPFPVDPPNVPDDNPTGCYRTYFDIPKEWQGRRILLHFEAVDSAFCAWINGVPVGYSQDSRLPAEFEITDYCYPCVSGKKNVLAVQVFRWSDGSYLEDQDHWWLSGIHRDVLLLSKPQVFIADYFFKSNLAENFTCADIQVEVKIESSLAIPKDKILANFTIEAALYDTGSWISG</sequence>
<evidence type="ECO:0000256" key="4">
    <source>
        <dbReference type="ARBA" id="ARBA00022801"/>
    </source>
</evidence>
<dbReference type="InterPro" id="IPR011009">
    <property type="entry name" value="Kinase-like_dom_sf"/>
</dbReference>
<dbReference type="EMBL" id="JAPFFI010000005">
    <property type="protein sequence ID" value="KAJ6392891.1"/>
    <property type="molecule type" value="Genomic_DNA"/>
</dbReference>
<keyword evidence="5" id="KW-0326">Glycosidase</keyword>
<dbReference type="InterPro" id="IPR006104">
    <property type="entry name" value="Glyco_hydro_2_N"/>
</dbReference>
<reference evidence="7" key="1">
    <citation type="submission" date="2022-10" db="EMBL/GenBank/DDBJ databases">
        <authorList>
            <person name="Hyden B.L."/>
            <person name="Feng K."/>
            <person name="Yates T."/>
            <person name="Jawdy S."/>
            <person name="Smart L.B."/>
            <person name="Muchero W."/>
        </authorList>
    </citation>
    <scope>NUCLEOTIDE SEQUENCE</scope>
    <source>
        <tissue evidence="7">Shoot tip</tissue>
    </source>
</reference>
<reference evidence="7" key="2">
    <citation type="journal article" date="2023" name="Int. J. Mol. Sci.">
        <title>De Novo Assembly and Annotation of 11 Diverse Shrub Willow (Salix) Genomes Reveals Novel Gene Organization in Sex-Linked Regions.</title>
        <authorList>
            <person name="Hyden B."/>
            <person name="Feng K."/>
            <person name="Yates T.B."/>
            <person name="Jawdy S."/>
            <person name="Cereghino C."/>
            <person name="Smart L.B."/>
            <person name="Muchero W."/>
        </authorList>
    </citation>
    <scope>NUCLEOTIDE SEQUENCE</scope>
    <source>
        <tissue evidence="7">Shoot tip</tissue>
    </source>
</reference>
<comment type="catalytic activity">
    <reaction evidence="1">
        <text>Hydrolysis of terminal non-reducing beta-D-galactose residues in beta-D-galactosides.</text>
        <dbReference type="EC" id="3.2.1.23"/>
    </reaction>
</comment>
<gene>
    <name evidence="7" type="ORF">OIU77_022383</name>
</gene>
<dbReference type="SUPFAM" id="SSF49785">
    <property type="entry name" value="Galactose-binding domain-like"/>
    <property type="match status" value="1"/>
</dbReference>
<dbReference type="Gene3D" id="1.10.510.10">
    <property type="entry name" value="Transferase(Phosphotransferase) domain 1"/>
    <property type="match status" value="1"/>
</dbReference>
<evidence type="ECO:0000313" key="7">
    <source>
        <dbReference type="EMBL" id="KAJ6392891.1"/>
    </source>
</evidence>